<evidence type="ECO:0000256" key="3">
    <source>
        <dbReference type="ARBA" id="ARBA00022692"/>
    </source>
</evidence>
<dbReference type="PIRSF" id="PIRSF018968">
    <property type="entry name" value="ABC_permease_BceB"/>
    <property type="match status" value="1"/>
</dbReference>
<feature type="domain" description="ABC3 transporter permease C-terminal" evidence="7">
    <location>
        <begin position="61"/>
        <end position="172"/>
    </location>
</feature>
<name>A0A0R1NU83_9LACO</name>
<feature type="transmembrane region" description="Helical" evidence="6">
    <location>
        <begin position="200"/>
        <end position="220"/>
    </location>
</feature>
<dbReference type="InterPro" id="IPR003838">
    <property type="entry name" value="ABC3_permease_C"/>
</dbReference>
<dbReference type="PATRIC" id="fig|1423748.3.peg.877"/>
<dbReference type="GO" id="GO:0005886">
    <property type="term" value="C:plasma membrane"/>
    <property type="evidence" value="ECO:0007669"/>
    <property type="project" value="UniProtKB-SubCell"/>
</dbReference>
<dbReference type="InterPro" id="IPR027022">
    <property type="entry name" value="ABC_permease_BceB-typ"/>
</dbReference>
<comment type="similarity">
    <text evidence="6">Belongs to the ABC-4 integral membrane protein family.</text>
</comment>
<evidence type="ECO:0000256" key="4">
    <source>
        <dbReference type="ARBA" id="ARBA00022989"/>
    </source>
</evidence>
<accession>A0A0R1NU83</accession>
<dbReference type="eggNOG" id="COG0577">
    <property type="taxonomic scope" value="Bacteria"/>
</dbReference>
<comment type="caution">
    <text evidence="8">The sequence shown here is derived from an EMBL/GenBank/DDBJ whole genome shotgun (WGS) entry which is preliminary data.</text>
</comment>
<keyword evidence="4 6" id="KW-1133">Transmembrane helix</keyword>
<feature type="transmembrane region" description="Helical" evidence="6">
    <location>
        <begin position="537"/>
        <end position="558"/>
    </location>
</feature>
<dbReference type="RefSeq" id="WP_025006016.1">
    <property type="nucleotide sequence ID" value="NZ_AZEL01000021.1"/>
</dbReference>
<evidence type="ECO:0000256" key="1">
    <source>
        <dbReference type="ARBA" id="ARBA00004651"/>
    </source>
</evidence>
<feature type="transmembrane region" description="Helical" evidence="6">
    <location>
        <begin position="20"/>
        <end position="39"/>
    </location>
</feature>
<proteinExistence type="inferred from homology"/>
<feature type="transmembrane region" description="Helical" evidence="6">
    <location>
        <begin position="54"/>
        <end position="81"/>
    </location>
</feature>
<evidence type="ECO:0000256" key="5">
    <source>
        <dbReference type="ARBA" id="ARBA00023136"/>
    </source>
</evidence>
<dbReference type="PANTHER" id="PTHR46795:SF3">
    <property type="entry name" value="ABC TRANSPORTER PERMEASE"/>
    <property type="match status" value="1"/>
</dbReference>
<organism evidence="8 9">
    <name type="scientific">Lactobacillus gallinarum DSM 10532 = JCM 2011</name>
    <dbReference type="NCBI Taxonomy" id="1423748"/>
    <lineage>
        <taxon>Bacteria</taxon>
        <taxon>Bacillati</taxon>
        <taxon>Bacillota</taxon>
        <taxon>Bacilli</taxon>
        <taxon>Lactobacillales</taxon>
        <taxon>Lactobacillaceae</taxon>
        <taxon>Lactobacillus</taxon>
    </lineage>
</organism>
<evidence type="ECO:0000259" key="7">
    <source>
        <dbReference type="Pfam" id="PF02687"/>
    </source>
</evidence>
<feature type="transmembrane region" description="Helical" evidence="6">
    <location>
        <begin position="102"/>
        <end position="129"/>
    </location>
</feature>
<evidence type="ECO:0000256" key="6">
    <source>
        <dbReference type="PIRNR" id="PIRNR018968"/>
    </source>
</evidence>
<protein>
    <recommendedName>
        <fullName evidence="7">ABC3 transporter permease C-terminal domain-containing protein</fullName>
    </recommendedName>
</protein>
<dbReference type="GO" id="GO:0055085">
    <property type="term" value="P:transmembrane transport"/>
    <property type="evidence" value="ECO:0007669"/>
    <property type="project" value="UniProtKB-UniRule"/>
</dbReference>
<gene>
    <name evidence="8" type="ORF">FC37_GL000835</name>
</gene>
<dbReference type="Proteomes" id="UP000051311">
    <property type="component" value="Unassembled WGS sequence"/>
</dbReference>
<keyword evidence="6" id="KW-0813">Transport</keyword>
<dbReference type="OrthoDB" id="1705903at2"/>
<feature type="transmembrane region" description="Helical" evidence="6">
    <location>
        <begin position="226"/>
        <end position="258"/>
    </location>
</feature>
<dbReference type="EMBL" id="AZEL01000021">
    <property type="protein sequence ID" value="KRL23665.1"/>
    <property type="molecule type" value="Genomic_DNA"/>
</dbReference>
<feature type="transmembrane region" description="Helical" evidence="6">
    <location>
        <begin position="570"/>
        <end position="592"/>
    </location>
</feature>
<feature type="transmembrane region" description="Helical" evidence="6">
    <location>
        <begin position="149"/>
        <end position="171"/>
    </location>
</feature>
<sequence length="599" mass="67493">MIWKLSLTGIKSRLKDYTVLFSGLVVASTIFYMFLSLAINPGFMSKDVNAPGQYLSFIFGFGIVLLAIITFVYLVYANSFLLSMRQHDYGMFMMLGAKSSKLGLLIFCETLLTGILAAILGIIVGLGLTALVSKLLISSLDLHITHFQIILPNAILWTLIFFVVVFFLAALRNVHKLVRSKVIDLLHENQKPIKISRKNGLRVVEAILGLLLLVAGYYIMGMPANAIFFIIPAALVTIVAGSYFTFDSFFTLIINLLLKKKGFAYRGIRVFTLGQLKFRIRDYTRILSVISLLFALALGAITVGLNFNSLKNQAVVSDYYDAQIVQNTPAVQKNVDKLDIKSKATYHYVETKKELFFNKADFDKKPFKYIKFSQHGNDFPTYTPTVAKTKDLVTPGNSANTRLSMMLLNGTKKIELVSPAKFNTIQGQKKFITLIRVKDFVKDYPTLTKIEKLQMTSPMISRVLSNTKPFTYQVVLGFASGFEFMGFFLGIAFLTMLASTLMFKVLSGAASDKVRYEMLYKIGTREKMLRKSIRNEIGVLFALPGALGIIDVLFGLRLFKALLPKPYMGIWLPFLIFIVLYFIYYIVTVKLYENIVLKK</sequence>
<comment type="subcellular location">
    <subcellularLocation>
        <location evidence="1 6">Cell membrane</location>
        <topology evidence="1 6">Multi-pass membrane protein</topology>
    </subcellularLocation>
</comment>
<evidence type="ECO:0000313" key="8">
    <source>
        <dbReference type="EMBL" id="KRL23665.1"/>
    </source>
</evidence>
<feature type="transmembrane region" description="Helical" evidence="6">
    <location>
        <begin position="286"/>
        <end position="307"/>
    </location>
</feature>
<evidence type="ECO:0000256" key="2">
    <source>
        <dbReference type="ARBA" id="ARBA00022475"/>
    </source>
</evidence>
<reference evidence="8 9" key="1">
    <citation type="journal article" date="2015" name="Genome Announc.">
        <title>Expanding the biotechnology potential of lactobacilli through comparative genomics of 213 strains and associated genera.</title>
        <authorList>
            <person name="Sun Z."/>
            <person name="Harris H.M."/>
            <person name="McCann A."/>
            <person name="Guo C."/>
            <person name="Argimon S."/>
            <person name="Zhang W."/>
            <person name="Yang X."/>
            <person name="Jeffery I.B."/>
            <person name="Cooney J.C."/>
            <person name="Kagawa T.F."/>
            <person name="Liu W."/>
            <person name="Song Y."/>
            <person name="Salvetti E."/>
            <person name="Wrobel A."/>
            <person name="Rasinkangas P."/>
            <person name="Parkhill J."/>
            <person name="Rea M.C."/>
            <person name="O'Sullivan O."/>
            <person name="Ritari J."/>
            <person name="Douillard F.P."/>
            <person name="Paul Ross R."/>
            <person name="Yang R."/>
            <person name="Briner A.E."/>
            <person name="Felis G.E."/>
            <person name="de Vos W.M."/>
            <person name="Barrangou R."/>
            <person name="Klaenhammer T.R."/>
            <person name="Caufield P.W."/>
            <person name="Cui Y."/>
            <person name="Zhang H."/>
            <person name="O'Toole P.W."/>
        </authorList>
    </citation>
    <scope>NUCLEOTIDE SEQUENCE [LARGE SCALE GENOMIC DNA]</scope>
    <source>
        <strain evidence="8 9">DSM 10532</strain>
    </source>
</reference>
<keyword evidence="3 6" id="KW-0812">Transmembrane</keyword>
<dbReference type="STRING" id="1423748.FC37_GL000835"/>
<dbReference type="PANTHER" id="PTHR46795">
    <property type="entry name" value="ABC TRANSPORTER PERMEASE-RELATED-RELATED"/>
    <property type="match status" value="1"/>
</dbReference>
<dbReference type="Pfam" id="PF02687">
    <property type="entry name" value="FtsX"/>
    <property type="match status" value="1"/>
</dbReference>
<evidence type="ECO:0000313" key="9">
    <source>
        <dbReference type="Proteomes" id="UP000051311"/>
    </source>
</evidence>
<keyword evidence="5 6" id="KW-0472">Membrane</keyword>
<dbReference type="InterPro" id="IPR052536">
    <property type="entry name" value="ABC-4_Integral_Memb_Prot"/>
</dbReference>
<dbReference type="AlphaFoldDB" id="A0A0R1NU83"/>
<keyword evidence="2 6" id="KW-1003">Cell membrane</keyword>